<evidence type="ECO:0000256" key="3">
    <source>
        <dbReference type="ARBA" id="ARBA00012146"/>
    </source>
</evidence>
<dbReference type="Gene3D" id="3.90.80.10">
    <property type="entry name" value="Inorganic pyrophosphatase"/>
    <property type="match status" value="1"/>
</dbReference>
<comment type="cofactor">
    <cofactor evidence="1">
        <name>Mg(2+)</name>
        <dbReference type="ChEBI" id="CHEBI:18420"/>
    </cofactor>
</comment>
<keyword evidence="6" id="KW-0460">Magnesium</keyword>
<reference evidence="9" key="1">
    <citation type="submission" date="2023-07" db="EMBL/GenBank/DDBJ databases">
        <title>A chromosome-level genome assembly of Lolium multiflorum.</title>
        <authorList>
            <person name="Chen Y."/>
            <person name="Copetti D."/>
            <person name="Kolliker R."/>
            <person name="Studer B."/>
        </authorList>
    </citation>
    <scope>NUCLEOTIDE SEQUENCE</scope>
    <source>
        <strain evidence="9">02402/16</strain>
        <tissue evidence="9">Leaf</tissue>
    </source>
</reference>
<keyword evidence="4" id="KW-0479">Metal-binding</keyword>
<dbReference type="Pfam" id="PF00719">
    <property type="entry name" value="Pyrophosphatase"/>
    <property type="match status" value="1"/>
</dbReference>
<dbReference type="SUPFAM" id="SSF50324">
    <property type="entry name" value="Inorganic pyrophosphatase"/>
    <property type="match status" value="1"/>
</dbReference>
<evidence type="ECO:0000256" key="2">
    <source>
        <dbReference type="ARBA" id="ARBA00006220"/>
    </source>
</evidence>
<comment type="caution">
    <text evidence="9">The sequence shown here is derived from an EMBL/GenBank/DDBJ whole genome shotgun (WGS) entry which is preliminary data.</text>
</comment>
<keyword evidence="8" id="KW-1133">Transmembrane helix</keyword>
<dbReference type="GO" id="GO:0000287">
    <property type="term" value="F:magnesium ion binding"/>
    <property type="evidence" value="ECO:0007669"/>
    <property type="project" value="InterPro"/>
</dbReference>
<keyword evidence="8" id="KW-0812">Transmembrane</keyword>
<evidence type="ECO:0000313" key="9">
    <source>
        <dbReference type="EMBL" id="KAK1669186.1"/>
    </source>
</evidence>
<sequence>MSGNYVDWYSEDDPAFGSIILIFGAGFLSSLFSDDPAALSTTHAVPLSTHTCTRLENNEEGEADDKITAICADDPEYRHFNDIKELPPYRLAEIRSFFEDCILLIVNNFIFCSLTC</sequence>
<evidence type="ECO:0000256" key="1">
    <source>
        <dbReference type="ARBA" id="ARBA00001946"/>
    </source>
</evidence>
<keyword evidence="10" id="KW-1185">Reference proteome</keyword>
<evidence type="ECO:0000256" key="8">
    <source>
        <dbReference type="SAM" id="Phobius"/>
    </source>
</evidence>
<dbReference type="EMBL" id="JAUUTY010000003">
    <property type="protein sequence ID" value="KAK1669186.1"/>
    <property type="molecule type" value="Genomic_DNA"/>
</dbReference>
<dbReference type="GO" id="GO:0004427">
    <property type="term" value="F:inorganic diphosphate phosphatase activity"/>
    <property type="evidence" value="ECO:0007669"/>
    <property type="project" value="UniProtKB-EC"/>
</dbReference>
<dbReference type="Proteomes" id="UP001231189">
    <property type="component" value="Unassembled WGS sequence"/>
</dbReference>
<keyword evidence="8" id="KW-0472">Membrane</keyword>
<protein>
    <recommendedName>
        <fullName evidence="3">inorganic diphosphatase</fullName>
        <ecNumber evidence="3">3.6.1.1</ecNumber>
    </recommendedName>
</protein>
<gene>
    <name evidence="9" type="ORF">QYE76_057345</name>
</gene>
<evidence type="ECO:0000256" key="7">
    <source>
        <dbReference type="ARBA" id="ARBA00047820"/>
    </source>
</evidence>
<dbReference type="EC" id="3.6.1.1" evidence="3"/>
<dbReference type="InterPro" id="IPR036649">
    <property type="entry name" value="Pyrophosphatase_sf"/>
</dbReference>
<keyword evidence="5" id="KW-0378">Hydrolase</keyword>
<organism evidence="9 10">
    <name type="scientific">Lolium multiflorum</name>
    <name type="common">Italian ryegrass</name>
    <name type="synonym">Lolium perenne subsp. multiflorum</name>
    <dbReference type="NCBI Taxonomy" id="4521"/>
    <lineage>
        <taxon>Eukaryota</taxon>
        <taxon>Viridiplantae</taxon>
        <taxon>Streptophyta</taxon>
        <taxon>Embryophyta</taxon>
        <taxon>Tracheophyta</taxon>
        <taxon>Spermatophyta</taxon>
        <taxon>Magnoliopsida</taxon>
        <taxon>Liliopsida</taxon>
        <taxon>Poales</taxon>
        <taxon>Poaceae</taxon>
        <taxon>BOP clade</taxon>
        <taxon>Pooideae</taxon>
        <taxon>Poodae</taxon>
        <taxon>Poeae</taxon>
        <taxon>Poeae Chloroplast Group 2 (Poeae type)</taxon>
        <taxon>Loliodinae</taxon>
        <taxon>Loliinae</taxon>
        <taxon>Lolium</taxon>
    </lineage>
</organism>
<evidence type="ECO:0000256" key="5">
    <source>
        <dbReference type="ARBA" id="ARBA00022801"/>
    </source>
</evidence>
<comment type="catalytic activity">
    <reaction evidence="7">
        <text>diphosphate + H2O = 2 phosphate + H(+)</text>
        <dbReference type="Rhea" id="RHEA:24576"/>
        <dbReference type="ChEBI" id="CHEBI:15377"/>
        <dbReference type="ChEBI" id="CHEBI:15378"/>
        <dbReference type="ChEBI" id="CHEBI:33019"/>
        <dbReference type="ChEBI" id="CHEBI:43474"/>
        <dbReference type="EC" id="3.6.1.1"/>
    </reaction>
</comment>
<dbReference type="PANTHER" id="PTHR10286">
    <property type="entry name" value="INORGANIC PYROPHOSPHATASE"/>
    <property type="match status" value="1"/>
</dbReference>
<accession>A0AAD8T4Q5</accession>
<dbReference type="InterPro" id="IPR008162">
    <property type="entry name" value="Pyrophosphatase"/>
</dbReference>
<evidence type="ECO:0000313" key="10">
    <source>
        <dbReference type="Proteomes" id="UP001231189"/>
    </source>
</evidence>
<proteinExistence type="inferred from homology"/>
<dbReference type="GO" id="GO:0005737">
    <property type="term" value="C:cytoplasm"/>
    <property type="evidence" value="ECO:0007669"/>
    <property type="project" value="InterPro"/>
</dbReference>
<dbReference type="GO" id="GO:0006796">
    <property type="term" value="P:phosphate-containing compound metabolic process"/>
    <property type="evidence" value="ECO:0007669"/>
    <property type="project" value="InterPro"/>
</dbReference>
<name>A0AAD8T4Q5_LOLMU</name>
<evidence type="ECO:0000256" key="6">
    <source>
        <dbReference type="ARBA" id="ARBA00022842"/>
    </source>
</evidence>
<evidence type="ECO:0000256" key="4">
    <source>
        <dbReference type="ARBA" id="ARBA00022723"/>
    </source>
</evidence>
<comment type="similarity">
    <text evidence="2">Belongs to the PPase family.</text>
</comment>
<feature type="transmembrane region" description="Helical" evidence="8">
    <location>
        <begin position="15"/>
        <end position="33"/>
    </location>
</feature>
<dbReference type="AlphaFoldDB" id="A0AAD8T4Q5"/>